<organism evidence="2 3">
    <name type="scientific">Actinoallomurus vinaceus</name>
    <dbReference type="NCBI Taxonomy" id="1080074"/>
    <lineage>
        <taxon>Bacteria</taxon>
        <taxon>Bacillati</taxon>
        <taxon>Actinomycetota</taxon>
        <taxon>Actinomycetes</taxon>
        <taxon>Streptosporangiales</taxon>
        <taxon>Thermomonosporaceae</taxon>
        <taxon>Actinoallomurus</taxon>
    </lineage>
</organism>
<proteinExistence type="predicted"/>
<evidence type="ECO:0000313" key="2">
    <source>
        <dbReference type="EMBL" id="GAA4630089.1"/>
    </source>
</evidence>
<accession>A0ABP8UEG1</accession>
<dbReference type="RefSeq" id="WP_345433818.1">
    <property type="nucleotide sequence ID" value="NZ_BAABHK010000008.1"/>
</dbReference>
<dbReference type="Gene3D" id="1.10.1740.10">
    <property type="match status" value="1"/>
</dbReference>
<dbReference type="InterPro" id="IPR007627">
    <property type="entry name" value="RNA_pol_sigma70_r2"/>
</dbReference>
<evidence type="ECO:0000259" key="1">
    <source>
        <dbReference type="Pfam" id="PF04542"/>
    </source>
</evidence>
<sequence>MTILDERDVTTLYTEQAERIRRIIAAQLKPADKHVADDLAQEVWLGFWRTQLRGTDVTCPAALLATMARRRVVDHYRLARVRREVCCEDMGVYAEGAAR</sequence>
<dbReference type="Pfam" id="PF04542">
    <property type="entry name" value="Sigma70_r2"/>
    <property type="match status" value="1"/>
</dbReference>
<dbReference type="InterPro" id="IPR013325">
    <property type="entry name" value="RNA_pol_sigma_r2"/>
</dbReference>
<feature type="domain" description="RNA polymerase sigma-70 region 2" evidence="1">
    <location>
        <begin position="31"/>
        <end position="78"/>
    </location>
</feature>
<dbReference type="EMBL" id="BAABHK010000008">
    <property type="protein sequence ID" value="GAA4630089.1"/>
    <property type="molecule type" value="Genomic_DNA"/>
</dbReference>
<gene>
    <name evidence="2" type="ORF">GCM10023196_054010</name>
</gene>
<name>A0ABP8UEG1_9ACTN</name>
<reference evidence="3" key="1">
    <citation type="journal article" date="2019" name="Int. J. Syst. Evol. Microbiol.">
        <title>The Global Catalogue of Microorganisms (GCM) 10K type strain sequencing project: providing services to taxonomists for standard genome sequencing and annotation.</title>
        <authorList>
            <consortium name="The Broad Institute Genomics Platform"/>
            <consortium name="The Broad Institute Genome Sequencing Center for Infectious Disease"/>
            <person name="Wu L."/>
            <person name="Ma J."/>
        </authorList>
    </citation>
    <scope>NUCLEOTIDE SEQUENCE [LARGE SCALE GENOMIC DNA]</scope>
    <source>
        <strain evidence="3">JCM 17939</strain>
    </source>
</reference>
<keyword evidence="3" id="KW-1185">Reference proteome</keyword>
<dbReference type="SUPFAM" id="SSF88946">
    <property type="entry name" value="Sigma2 domain of RNA polymerase sigma factors"/>
    <property type="match status" value="1"/>
</dbReference>
<protein>
    <recommendedName>
        <fullName evidence="1">RNA polymerase sigma-70 region 2 domain-containing protein</fullName>
    </recommendedName>
</protein>
<dbReference type="Proteomes" id="UP001501442">
    <property type="component" value="Unassembled WGS sequence"/>
</dbReference>
<comment type="caution">
    <text evidence="2">The sequence shown here is derived from an EMBL/GenBank/DDBJ whole genome shotgun (WGS) entry which is preliminary data.</text>
</comment>
<evidence type="ECO:0000313" key="3">
    <source>
        <dbReference type="Proteomes" id="UP001501442"/>
    </source>
</evidence>